<dbReference type="InterPro" id="IPR036866">
    <property type="entry name" value="RibonucZ/Hydroxyglut_hydro"/>
</dbReference>
<dbReference type="EMBL" id="JBHSWJ010000002">
    <property type="protein sequence ID" value="MFC6713892.1"/>
    <property type="molecule type" value="Genomic_DNA"/>
</dbReference>
<dbReference type="CDD" id="cd06262">
    <property type="entry name" value="metallo-hydrolase-like_MBL-fold"/>
    <property type="match status" value="1"/>
</dbReference>
<name>A0ABW2ASB0_9MICO</name>
<evidence type="ECO:0000313" key="3">
    <source>
        <dbReference type="Proteomes" id="UP001596356"/>
    </source>
</evidence>
<dbReference type="PANTHER" id="PTHR46233">
    <property type="entry name" value="HYDROXYACYLGLUTATHIONE HYDROLASE GLOC"/>
    <property type="match status" value="1"/>
</dbReference>
<evidence type="ECO:0000313" key="2">
    <source>
        <dbReference type="EMBL" id="MFC6713892.1"/>
    </source>
</evidence>
<dbReference type="PANTHER" id="PTHR46233:SF1">
    <property type="entry name" value="CONSERVED PROTEIN"/>
    <property type="match status" value="1"/>
</dbReference>
<dbReference type="SMART" id="SM00849">
    <property type="entry name" value="Lactamase_B"/>
    <property type="match status" value="1"/>
</dbReference>
<gene>
    <name evidence="2" type="ORF">ACFQBT_08685</name>
</gene>
<sequence length="224" mass="24237">MSHDGLTYDGRVTPGGPWAVRELPEATIYKLAVSEMSNNVYLIEDRVSHDAILIDAADDWPAIAAMIENSAARVRTILTTHRHWDHVRALQEAAEATGAQTAAGVADVDAIPVRTDIPLAHGDRLTVGSLTLDVIALRGHTPGSVAVALTSADGVQLFTGDSLFPGGVGATNHYDYQSFPSLIADVSDRIFDVYDDAWVYPGHGDDTTLAAERPHLQEWRDRGW</sequence>
<dbReference type="SUPFAM" id="SSF56281">
    <property type="entry name" value="Metallo-hydrolase/oxidoreductase"/>
    <property type="match status" value="1"/>
</dbReference>
<dbReference type="Proteomes" id="UP001596356">
    <property type="component" value="Unassembled WGS sequence"/>
</dbReference>
<dbReference type="RefSeq" id="WP_377821991.1">
    <property type="nucleotide sequence ID" value="NZ_JBHSWJ010000002.1"/>
</dbReference>
<organism evidence="2 3">
    <name type="scientific">Branchiibius cervicis</name>
    <dbReference type="NCBI Taxonomy" id="908252"/>
    <lineage>
        <taxon>Bacteria</taxon>
        <taxon>Bacillati</taxon>
        <taxon>Actinomycetota</taxon>
        <taxon>Actinomycetes</taxon>
        <taxon>Micrococcales</taxon>
        <taxon>Dermacoccaceae</taxon>
        <taxon>Branchiibius</taxon>
    </lineage>
</organism>
<proteinExistence type="predicted"/>
<keyword evidence="3" id="KW-1185">Reference proteome</keyword>
<dbReference type="InterPro" id="IPR051453">
    <property type="entry name" value="MBL_Glyoxalase_II"/>
</dbReference>
<feature type="domain" description="Metallo-beta-lactamase" evidence="1">
    <location>
        <begin position="37"/>
        <end position="203"/>
    </location>
</feature>
<dbReference type="InterPro" id="IPR001279">
    <property type="entry name" value="Metallo-B-lactamas"/>
</dbReference>
<evidence type="ECO:0000259" key="1">
    <source>
        <dbReference type="SMART" id="SM00849"/>
    </source>
</evidence>
<accession>A0ABW2ASB0</accession>
<comment type="caution">
    <text evidence="2">The sequence shown here is derived from an EMBL/GenBank/DDBJ whole genome shotgun (WGS) entry which is preliminary data.</text>
</comment>
<protein>
    <submittedName>
        <fullName evidence="2">MBL fold metallo-hydrolase</fullName>
    </submittedName>
</protein>
<dbReference type="Gene3D" id="3.60.15.10">
    <property type="entry name" value="Ribonuclease Z/Hydroxyacylglutathione hydrolase-like"/>
    <property type="match status" value="1"/>
</dbReference>
<dbReference type="Pfam" id="PF00753">
    <property type="entry name" value="Lactamase_B"/>
    <property type="match status" value="1"/>
</dbReference>
<reference evidence="3" key="1">
    <citation type="journal article" date="2019" name="Int. J. Syst. Evol. Microbiol.">
        <title>The Global Catalogue of Microorganisms (GCM) 10K type strain sequencing project: providing services to taxonomists for standard genome sequencing and annotation.</title>
        <authorList>
            <consortium name="The Broad Institute Genomics Platform"/>
            <consortium name="The Broad Institute Genome Sequencing Center for Infectious Disease"/>
            <person name="Wu L."/>
            <person name="Ma J."/>
        </authorList>
    </citation>
    <scope>NUCLEOTIDE SEQUENCE [LARGE SCALE GENOMIC DNA]</scope>
    <source>
        <strain evidence="3">NBRC 106593</strain>
    </source>
</reference>